<dbReference type="GO" id="GO:0006508">
    <property type="term" value="P:proteolysis"/>
    <property type="evidence" value="ECO:0007669"/>
    <property type="project" value="InterPro"/>
</dbReference>
<name>A0A9Q7AJL4_9BACT</name>
<dbReference type="Proteomes" id="UP000671879">
    <property type="component" value="Chromosome"/>
</dbReference>
<dbReference type="InterPro" id="IPR036059">
    <property type="entry name" value="TldD/PmbA_sf"/>
</dbReference>
<evidence type="ECO:0000313" key="3">
    <source>
        <dbReference type="EMBL" id="QTX32840.1"/>
    </source>
</evidence>
<protein>
    <submittedName>
        <fullName evidence="3">TldD/PmbA family protein</fullName>
    </submittedName>
</protein>
<gene>
    <name evidence="3" type="ORF">KAR29_02640</name>
</gene>
<dbReference type="PANTHER" id="PTHR43421:SF1">
    <property type="entry name" value="METALLOPROTEASE PMBA"/>
    <property type="match status" value="1"/>
</dbReference>
<feature type="domain" description="Metalloprotease TldD/E C-terminal" evidence="1">
    <location>
        <begin position="234"/>
        <end position="452"/>
    </location>
</feature>
<dbReference type="AlphaFoldDB" id="A0A9Q7AJL4"/>
<dbReference type="KEGG" id="aram:KAR29_02640"/>
<dbReference type="Pfam" id="PF19289">
    <property type="entry name" value="PmbA_TldD_3rd"/>
    <property type="match status" value="1"/>
</dbReference>
<dbReference type="Pfam" id="PF19290">
    <property type="entry name" value="PmbA_TldD_2nd"/>
    <property type="match status" value="1"/>
</dbReference>
<evidence type="ECO:0000259" key="2">
    <source>
        <dbReference type="Pfam" id="PF19290"/>
    </source>
</evidence>
<evidence type="ECO:0000259" key="1">
    <source>
        <dbReference type="Pfam" id="PF19289"/>
    </source>
</evidence>
<dbReference type="InterPro" id="IPR047657">
    <property type="entry name" value="PmbA"/>
</dbReference>
<dbReference type="InterPro" id="IPR035068">
    <property type="entry name" value="TldD/PmbA_N"/>
</dbReference>
<dbReference type="EMBL" id="CP072943">
    <property type="protein sequence ID" value="QTX32840.1"/>
    <property type="molecule type" value="Genomic_DNA"/>
</dbReference>
<dbReference type="GO" id="GO:0005829">
    <property type="term" value="C:cytosol"/>
    <property type="evidence" value="ECO:0007669"/>
    <property type="project" value="TreeGrafter"/>
</dbReference>
<dbReference type="Gene3D" id="3.30.2290.10">
    <property type="entry name" value="PmbA/TldD superfamily"/>
    <property type="match status" value="1"/>
</dbReference>
<accession>A0A9Q7AJL4</accession>
<dbReference type="InterPro" id="IPR045569">
    <property type="entry name" value="Metalloprtase-TldD/E_C"/>
</dbReference>
<dbReference type="InterPro" id="IPR045570">
    <property type="entry name" value="Metalloprtase-TldD/E_cen_dom"/>
</dbReference>
<dbReference type="PANTHER" id="PTHR43421">
    <property type="entry name" value="METALLOPROTEASE PMBA"/>
    <property type="match status" value="1"/>
</dbReference>
<reference evidence="4" key="1">
    <citation type="submission" date="2021-04" db="EMBL/GenBank/DDBJ databases">
        <title>A novel Synergistetes isolate from a pyrite-forming mixed culture.</title>
        <authorList>
            <person name="Bunk B."/>
            <person name="Sproer C."/>
            <person name="Spring S."/>
            <person name="Pester M."/>
        </authorList>
    </citation>
    <scope>NUCLEOTIDE SEQUENCE [LARGE SCALE GENOMIC DNA]</scope>
    <source>
        <strain evidence="4">J.5.4.2-T.3.5.2</strain>
    </source>
</reference>
<dbReference type="GO" id="GO:0008237">
    <property type="term" value="F:metallopeptidase activity"/>
    <property type="evidence" value="ECO:0007669"/>
    <property type="project" value="InterPro"/>
</dbReference>
<keyword evidence="4" id="KW-1185">Reference proteome</keyword>
<evidence type="ECO:0000313" key="4">
    <source>
        <dbReference type="Proteomes" id="UP000671879"/>
    </source>
</evidence>
<sequence length="453" mass="47715">MIDGFRRADIEGAAAWLLDEARRRGAAEADFLWSWGVRNVFSLCDGEPEEDRVGSSCGLGLRTLDGAGRQGVAFVNSLDRDRLSHLLDWSLHNCHQSEVLEGLGLYRGESAADVDLELEDPALYGLSPRDRLQFCRLMSEAACEADGRIVSVRSSSWDDGWGEGFYASSEGFASWHRATFAACGVAVVLADGDATEMGGSGGEARSLSQLSPAAYALEAVQKTALVLGGRPLPTGRYTLVLDPEVTADIVDALGELFLASNIRRNSSLLRGRLGEVIGSSRLTLVDDGRLPGRMGSSLVDGEGVPTGRTTLLDGGRVVSFLYDLRHARLEGRASTGNAARGVGTLPDVGTNNLFLLPGTMKAGDLHRGAEGGIYVTELLGLHTLDTVSGEFSLGIKGAVLRDGLPSEPVAGVTVAGTLLDLLAQVESLGDDLRFSGSSGGLTLVIRDVALAGL</sequence>
<dbReference type="RefSeq" id="WP_274374101.1">
    <property type="nucleotide sequence ID" value="NZ_CP072943.1"/>
</dbReference>
<feature type="domain" description="Metalloprotease TldD/E central" evidence="2">
    <location>
        <begin position="126"/>
        <end position="223"/>
    </location>
</feature>
<organism evidence="3 4">
    <name type="scientific">Aminithiophilus ramosus</name>
    <dbReference type="NCBI Taxonomy" id="3029084"/>
    <lineage>
        <taxon>Bacteria</taxon>
        <taxon>Thermotogati</taxon>
        <taxon>Synergistota</taxon>
        <taxon>Synergistia</taxon>
        <taxon>Synergistales</taxon>
        <taxon>Aminithiophilaceae</taxon>
        <taxon>Aminithiophilus</taxon>
    </lineage>
</organism>
<dbReference type="SUPFAM" id="SSF111283">
    <property type="entry name" value="Putative modulator of DNA gyrase, PmbA/TldD"/>
    <property type="match status" value="1"/>
</dbReference>
<proteinExistence type="predicted"/>